<keyword evidence="1" id="KW-0812">Transmembrane</keyword>
<keyword evidence="1" id="KW-0472">Membrane</keyword>
<proteinExistence type="predicted"/>
<dbReference type="Proteomes" id="UP001597180">
    <property type="component" value="Unassembled WGS sequence"/>
</dbReference>
<accession>A0ABW3UVT0</accession>
<protein>
    <recommendedName>
        <fullName evidence="4">DUF2269 family protein</fullName>
    </recommendedName>
</protein>
<name>A0ABW3UVT0_9BACL</name>
<organism evidence="2 3">
    <name type="scientific">Paenibacillus vulneris</name>
    <dbReference type="NCBI Taxonomy" id="1133364"/>
    <lineage>
        <taxon>Bacteria</taxon>
        <taxon>Bacillati</taxon>
        <taxon>Bacillota</taxon>
        <taxon>Bacilli</taxon>
        <taxon>Bacillales</taxon>
        <taxon>Paenibacillaceae</taxon>
        <taxon>Paenibacillus</taxon>
    </lineage>
</organism>
<keyword evidence="3" id="KW-1185">Reference proteome</keyword>
<dbReference type="EMBL" id="JBHTLU010000036">
    <property type="protein sequence ID" value="MFD1223594.1"/>
    <property type="molecule type" value="Genomic_DNA"/>
</dbReference>
<feature type="transmembrane region" description="Helical" evidence="1">
    <location>
        <begin position="74"/>
        <end position="94"/>
    </location>
</feature>
<evidence type="ECO:0008006" key="4">
    <source>
        <dbReference type="Google" id="ProtNLM"/>
    </source>
</evidence>
<feature type="transmembrane region" description="Helical" evidence="1">
    <location>
        <begin position="120"/>
        <end position="141"/>
    </location>
</feature>
<evidence type="ECO:0000313" key="3">
    <source>
        <dbReference type="Proteomes" id="UP001597180"/>
    </source>
</evidence>
<gene>
    <name evidence="2" type="ORF">ACFQ4B_26080</name>
</gene>
<reference evidence="3" key="1">
    <citation type="journal article" date="2019" name="Int. J. Syst. Evol. Microbiol.">
        <title>The Global Catalogue of Microorganisms (GCM) 10K type strain sequencing project: providing services to taxonomists for standard genome sequencing and annotation.</title>
        <authorList>
            <consortium name="The Broad Institute Genomics Platform"/>
            <consortium name="The Broad Institute Genome Sequencing Center for Infectious Disease"/>
            <person name="Wu L."/>
            <person name="Ma J."/>
        </authorList>
    </citation>
    <scope>NUCLEOTIDE SEQUENCE [LARGE SCALE GENOMIC DNA]</scope>
    <source>
        <strain evidence="3">CCUG 53270</strain>
    </source>
</reference>
<feature type="transmembrane region" description="Helical" evidence="1">
    <location>
        <begin position="6"/>
        <end position="27"/>
    </location>
</feature>
<comment type="caution">
    <text evidence="2">The sequence shown here is derived from an EMBL/GenBank/DDBJ whole genome shotgun (WGS) entry which is preliminary data.</text>
</comment>
<keyword evidence="1" id="KW-1133">Transmembrane helix</keyword>
<sequence length="142" mass="15769">MSQVILYLHVLSAVLMGFYLLLPFLMLQISLQPDEKVQHSQLGILFKMNRVGQTALAIAFLTGGYLVGKADYPTLWWALAIILLLGIAAVSGIMGKSMRRALNHTDRSVTNKNMGKIRSLSVAVSLLYFLVITLMLFPNIFV</sequence>
<evidence type="ECO:0000313" key="2">
    <source>
        <dbReference type="EMBL" id="MFD1223594.1"/>
    </source>
</evidence>
<evidence type="ECO:0000256" key="1">
    <source>
        <dbReference type="SAM" id="Phobius"/>
    </source>
</evidence>
<dbReference type="RefSeq" id="WP_144027872.1">
    <property type="nucleotide sequence ID" value="NZ_BAABJG010000014.1"/>
</dbReference>